<keyword evidence="1" id="KW-0732">Signal</keyword>
<dbReference type="PANTHER" id="PTHR38599:SF1">
    <property type="entry name" value="CUPIN DOMAIN PROTEIN (AFU_ORTHOLOGUE AFUA_3G13620)"/>
    <property type="match status" value="1"/>
</dbReference>
<dbReference type="CDD" id="cd02235">
    <property type="entry name" value="cupin_BLL4011-like"/>
    <property type="match status" value="1"/>
</dbReference>
<protein>
    <submittedName>
        <fullName evidence="3">Cupin domain-containing protein</fullName>
    </submittedName>
</protein>
<dbReference type="Proteomes" id="UP000479692">
    <property type="component" value="Unassembled WGS sequence"/>
</dbReference>
<dbReference type="PANTHER" id="PTHR38599">
    <property type="entry name" value="CUPIN DOMAIN PROTEIN (AFU_ORTHOLOGUE AFUA_3G13620)"/>
    <property type="match status" value="1"/>
</dbReference>
<organism evidence="3 4">
    <name type="scientific">Noviluteimonas gilva</name>
    <dbReference type="NCBI Taxonomy" id="2682097"/>
    <lineage>
        <taxon>Bacteria</taxon>
        <taxon>Pseudomonadati</taxon>
        <taxon>Pseudomonadota</taxon>
        <taxon>Gammaproteobacteria</taxon>
        <taxon>Lysobacterales</taxon>
        <taxon>Lysobacteraceae</taxon>
        <taxon>Noviluteimonas</taxon>
    </lineage>
</organism>
<dbReference type="EMBL" id="WOXT01000004">
    <property type="protein sequence ID" value="MUV15273.1"/>
    <property type="molecule type" value="Genomic_DNA"/>
</dbReference>
<dbReference type="RefSeq" id="WP_156642810.1">
    <property type="nucleotide sequence ID" value="NZ_WOXT01000004.1"/>
</dbReference>
<dbReference type="InterPro" id="IPR014710">
    <property type="entry name" value="RmlC-like_jellyroll"/>
</dbReference>
<sequence>MKTNYAFGLAALSLVALLGGTMLAHAQQSGISRKDLLQENLSAPGRQVVQVSVGFAPGASAARHSHPGEEVAYVLEGRIEYHIDGKPPDVLMPGDTVFIPAGVVHSARNLDENTRSTELATYIVERGKPLVQAAAP</sequence>
<dbReference type="InterPro" id="IPR011051">
    <property type="entry name" value="RmlC_Cupin_sf"/>
</dbReference>
<dbReference type="AlphaFoldDB" id="A0A7C9HUD7"/>
<reference evidence="3 4" key="1">
    <citation type="submission" date="2019-12" db="EMBL/GenBank/DDBJ databases">
        <authorList>
            <person name="Xu J."/>
        </authorList>
    </citation>
    <scope>NUCLEOTIDE SEQUENCE [LARGE SCALE GENOMIC DNA]</scope>
    <source>
        <strain evidence="3 4">HX-5-24</strain>
    </source>
</reference>
<feature type="domain" description="Cupin type-2" evidence="2">
    <location>
        <begin position="53"/>
        <end position="112"/>
    </location>
</feature>
<dbReference type="Gene3D" id="2.60.120.10">
    <property type="entry name" value="Jelly Rolls"/>
    <property type="match status" value="1"/>
</dbReference>
<accession>A0A7C9HUD7</accession>
<gene>
    <name evidence="3" type="ORF">GN331_13790</name>
</gene>
<keyword evidence="4" id="KW-1185">Reference proteome</keyword>
<name>A0A7C9HUD7_9GAMM</name>
<comment type="caution">
    <text evidence="3">The sequence shown here is derived from an EMBL/GenBank/DDBJ whole genome shotgun (WGS) entry which is preliminary data.</text>
</comment>
<evidence type="ECO:0000313" key="3">
    <source>
        <dbReference type="EMBL" id="MUV15273.1"/>
    </source>
</evidence>
<dbReference type="InterPro" id="IPR013096">
    <property type="entry name" value="Cupin_2"/>
</dbReference>
<feature type="signal peptide" evidence="1">
    <location>
        <begin position="1"/>
        <end position="26"/>
    </location>
</feature>
<evidence type="ECO:0000256" key="1">
    <source>
        <dbReference type="SAM" id="SignalP"/>
    </source>
</evidence>
<proteinExistence type="predicted"/>
<evidence type="ECO:0000259" key="2">
    <source>
        <dbReference type="Pfam" id="PF07883"/>
    </source>
</evidence>
<feature type="chain" id="PRO_5028927116" evidence="1">
    <location>
        <begin position="27"/>
        <end position="136"/>
    </location>
</feature>
<dbReference type="SUPFAM" id="SSF51182">
    <property type="entry name" value="RmlC-like cupins"/>
    <property type="match status" value="1"/>
</dbReference>
<evidence type="ECO:0000313" key="4">
    <source>
        <dbReference type="Proteomes" id="UP000479692"/>
    </source>
</evidence>
<dbReference type="Pfam" id="PF07883">
    <property type="entry name" value="Cupin_2"/>
    <property type="match status" value="1"/>
</dbReference>